<dbReference type="Proteomes" id="UP000541444">
    <property type="component" value="Unassembled WGS sequence"/>
</dbReference>
<comment type="caution">
    <text evidence="1">The sequence shown here is derived from an EMBL/GenBank/DDBJ whole genome shotgun (WGS) entry which is preliminary data.</text>
</comment>
<dbReference type="AlphaFoldDB" id="A0A7J7P1A4"/>
<gene>
    <name evidence="1" type="ORF">GIB67_004213</name>
</gene>
<evidence type="ECO:0000313" key="1">
    <source>
        <dbReference type="EMBL" id="KAF6173110.1"/>
    </source>
</evidence>
<evidence type="ECO:0000313" key="2">
    <source>
        <dbReference type="Proteomes" id="UP000541444"/>
    </source>
</evidence>
<protein>
    <submittedName>
        <fullName evidence="1">Uncharacterized protein</fullName>
    </submittedName>
</protein>
<proteinExistence type="predicted"/>
<dbReference type="EMBL" id="JACGCM010000362">
    <property type="protein sequence ID" value="KAF6173110.1"/>
    <property type="molecule type" value="Genomic_DNA"/>
</dbReference>
<organism evidence="1 2">
    <name type="scientific">Kingdonia uniflora</name>
    <dbReference type="NCBI Taxonomy" id="39325"/>
    <lineage>
        <taxon>Eukaryota</taxon>
        <taxon>Viridiplantae</taxon>
        <taxon>Streptophyta</taxon>
        <taxon>Embryophyta</taxon>
        <taxon>Tracheophyta</taxon>
        <taxon>Spermatophyta</taxon>
        <taxon>Magnoliopsida</taxon>
        <taxon>Ranunculales</taxon>
        <taxon>Circaeasteraceae</taxon>
        <taxon>Kingdonia</taxon>
    </lineage>
</organism>
<reference evidence="1 2" key="1">
    <citation type="journal article" date="2020" name="IScience">
        <title>Genome Sequencing of the Endangered Kingdonia uniflora (Circaeasteraceae, Ranunculales) Reveals Potential Mechanisms of Evolutionary Specialization.</title>
        <authorList>
            <person name="Sun Y."/>
            <person name="Deng T."/>
            <person name="Zhang A."/>
            <person name="Moore M.J."/>
            <person name="Landis J.B."/>
            <person name="Lin N."/>
            <person name="Zhang H."/>
            <person name="Zhang X."/>
            <person name="Huang J."/>
            <person name="Zhang X."/>
            <person name="Sun H."/>
            <person name="Wang H."/>
        </authorList>
    </citation>
    <scope>NUCLEOTIDE SEQUENCE [LARGE SCALE GENOMIC DNA]</scope>
    <source>
        <strain evidence="1">TB1705</strain>
        <tissue evidence="1">Leaf</tissue>
    </source>
</reference>
<name>A0A7J7P1A4_9MAGN</name>
<keyword evidence="2" id="KW-1185">Reference proteome</keyword>
<sequence>MVGVLLRSRHSLSLGSTTESLVAVSVKDTDKMEITGQKYIGLPLILLDSDYVDRNETFVTKPFLKAKFYMLKTTTGDDLVKIDSRPTRRKRHVARVVGGMGMLFGSQDFAK</sequence>
<accession>A0A7J7P1A4</accession>